<dbReference type="EMBL" id="KZ613948">
    <property type="protein sequence ID" value="PMD37910.1"/>
    <property type="molecule type" value="Genomic_DNA"/>
</dbReference>
<dbReference type="OrthoDB" id="3553147at2759"/>
<dbReference type="Proteomes" id="UP000235786">
    <property type="component" value="Unassembled WGS sequence"/>
</dbReference>
<dbReference type="InterPro" id="IPR052895">
    <property type="entry name" value="HetReg/Transcr_Mod"/>
</dbReference>
<proteinExistence type="predicted"/>
<reference evidence="1 2" key="1">
    <citation type="submission" date="2016-04" db="EMBL/GenBank/DDBJ databases">
        <title>A degradative enzymes factory behind the ericoid mycorrhizal symbiosis.</title>
        <authorList>
            <consortium name="DOE Joint Genome Institute"/>
            <person name="Martino E."/>
            <person name="Morin E."/>
            <person name="Grelet G."/>
            <person name="Kuo A."/>
            <person name="Kohler A."/>
            <person name="Daghino S."/>
            <person name="Barry K."/>
            <person name="Choi C."/>
            <person name="Cichocki N."/>
            <person name="Clum A."/>
            <person name="Copeland A."/>
            <person name="Hainaut M."/>
            <person name="Haridas S."/>
            <person name="Labutti K."/>
            <person name="Lindquist E."/>
            <person name="Lipzen A."/>
            <person name="Khouja H.-R."/>
            <person name="Murat C."/>
            <person name="Ohm R."/>
            <person name="Olson A."/>
            <person name="Spatafora J."/>
            <person name="Veneault-Fourrey C."/>
            <person name="Henrissat B."/>
            <person name="Grigoriev I."/>
            <person name="Martin F."/>
            <person name="Perotto S."/>
        </authorList>
    </citation>
    <scope>NUCLEOTIDE SEQUENCE [LARGE SCALE GENOMIC DNA]</scope>
    <source>
        <strain evidence="1 2">F</strain>
    </source>
</reference>
<protein>
    <recommendedName>
        <fullName evidence="3">Heterokaryon incompatibility domain-containing protein</fullName>
    </recommendedName>
</protein>
<dbReference type="AlphaFoldDB" id="A0A2J6RHC8"/>
<sequence>MPWKRIQRRLFELISTLSLRRTKRLCSCYLLREYWSRLWIVQEVTLAREIIVQCGTETIAWDHLDSLVMYIDKAWPSHDQSIPATTLQRSVRDDKAVWIESLKWSAFAKLVRRRASTKEMLNINIHDSSHSLLHLCSDHGAAICVDPRDKIFGLHALAEKCCTDAVPVDYSLSLFQLSTRVLFHHGLSHRNPRKLASECWKFHDVLRLSLDDLDEISKMRTACLSRENRYDESLCSVHCLGTSRISYVDSLSEEKVTRKQQPELSSRIWQRLFKVGELLQLNKSAAAITTRLGLVCPIGIHAIYSTQPVYEAIGYSVPETAATLLNNPPRPKTYVSKSDVPCDDDYHFYGYQQLLIRFRDVVLAHSRLGITLAFDENGIIILAPSNVRVGDILCRFNSTDALAILRPSQEAKGKCYLVGRAVSLDLGSSFYWGALGWVELQIDVRTLQVLTLASHNPNKTQTKPPNLVP</sequence>
<evidence type="ECO:0008006" key="3">
    <source>
        <dbReference type="Google" id="ProtNLM"/>
    </source>
</evidence>
<dbReference type="PANTHER" id="PTHR24148:SF73">
    <property type="entry name" value="HET DOMAIN PROTEIN (AFU_ORTHOLOGUE AFUA_8G01020)"/>
    <property type="match status" value="1"/>
</dbReference>
<organism evidence="1 2">
    <name type="scientific">Hyaloscypha variabilis (strain UAMH 11265 / GT02V1 / F)</name>
    <name type="common">Meliniomyces variabilis</name>
    <dbReference type="NCBI Taxonomy" id="1149755"/>
    <lineage>
        <taxon>Eukaryota</taxon>
        <taxon>Fungi</taxon>
        <taxon>Dikarya</taxon>
        <taxon>Ascomycota</taxon>
        <taxon>Pezizomycotina</taxon>
        <taxon>Leotiomycetes</taxon>
        <taxon>Helotiales</taxon>
        <taxon>Hyaloscyphaceae</taxon>
        <taxon>Hyaloscypha</taxon>
        <taxon>Hyaloscypha variabilis</taxon>
    </lineage>
</organism>
<dbReference type="PANTHER" id="PTHR24148">
    <property type="entry name" value="ANKYRIN REPEAT DOMAIN-CONTAINING PROTEIN 39 HOMOLOG-RELATED"/>
    <property type="match status" value="1"/>
</dbReference>
<name>A0A2J6RHC8_HYAVF</name>
<accession>A0A2J6RHC8</accession>
<evidence type="ECO:0000313" key="2">
    <source>
        <dbReference type="Proteomes" id="UP000235786"/>
    </source>
</evidence>
<keyword evidence="2" id="KW-1185">Reference proteome</keyword>
<evidence type="ECO:0000313" key="1">
    <source>
        <dbReference type="EMBL" id="PMD37910.1"/>
    </source>
</evidence>
<gene>
    <name evidence="1" type="ORF">L207DRAFT_584832</name>
</gene>